<comment type="caution">
    <text evidence="2">The sequence shown here is derived from an EMBL/GenBank/DDBJ whole genome shotgun (WGS) entry which is preliminary data.</text>
</comment>
<gene>
    <name evidence="2" type="ORF">H8692_10015</name>
</gene>
<dbReference type="PANTHER" id="PTHR32329:SF2">
    <property type="entry name" value="BIFUNCTIONAL PROTEIN [INCLUDES 2-HYDROXYACYL-COA DEHYDRATASE (N-TER) AND ITS ACTIVATOR DOMAIN (C_TERM)"/>
    <property type="match status" value="1"/>
</dbReference>
<reference evidence="2" key="1">
    <citation type="submission" date="2020-08" db="EMBL/GenBank/DDBJ databases">
        <title>Genome public.</title>
        <authorList>
            <person name="Liu C."/>
            <person name="Sun Q."/>
        </authorList>
    </citation>
    <scope>NUCLEOTIDE SEQUENCE</scope>
    <source>
        <strain evidence="2">NSJ-24</strain>
    </source>
</reference>
<dbReference type="InterPro" id="IPR018709">
    <property type="entry name" value="CoA_activase_DUF2229"/>
</dbReference>
<dbReference type="Proteomes" id="UP000610862">
    <property type="component" value="Unassembled WGS sequence"/>
</dbReference>
<keyword evidence="3" id="KW-1185">Reference proteome</keyword>
<organism evidence="2 3">
    <name type="scientific">Lentihominibacter hominis</name>
    <dbReference type="NCBI Taxonomy" id="2763645"/>
    <lineage>
        <taxon>Bacteria</taxon>
        <taxon>Bacillati</taxon>
        <taxon>Bacillota</taxon>
        <taxon>Clostridia</taxon>
        <taxon>Peptostreptococcales</taxon>
        <taxon>Anaerovoracaceae</taxon>
        <taxon>Lentihominibacter</taxon>
    </lineage>
</organism>
<dbReference type="EMBL" id="JACRTA010000003">
    <property type="protein sequence ID" value="MBC8569091.1"/>
    <property type="molecule type" value="Genomic_DNA"/>
</dbReference>
<dbReference type="Pfam" id="PF09989">
    <property type="entry name" value="DUF2229"/>
    <property type="match status" value="1"/>
</dbReference>
<dbReference type="Gene3D" id="3.40.50.11900">
    <property type="match status" value="1"/>
</dbReference>
<protein>
    <recommendedName>
        <fullName evidence="1">DUF2229 domain-containing protein</fullName>
    </recommendedName>
</protein>
<dbReference type="InterPro" id="IPR051805">
    <property type="entry name" value="Dehydratase_Activator_Redct"/>
</dbReference>
<dbReference type="AlphaFoldDB" id="A0A926EBH9"/>
<name>A0A926EBH9_9FIRM</name>
<feature type="domain" description="DUF2229" evidence="1">
    <location>
        <begin position="15"/>
        <end position="246"/>
    </location>
</feature>
<proteinExistence type="predicted"/>
<evidence type="ECO:0000313" key="2">
    <source>
        <dbReference type="EMBL" id="MBC8569091.1"/>
    </source>
</evidence>
<evidence type="ECO:0000313" key="3">
    <source>
        <dbReference type="Proteomes" id="UP000610862"/>
    </source>
</evidence>
<accession>A0A926EBH9</accession>
<sequence>MMITFPHMGPMSCIVKLLFNEFGISHIVPPDNDEETLQAGIEISPEEMCLPFKYMVGNLKRAYDMGADTVVMAATCGPCRLGEYCQLMMDTLDKNGYLCKWILLDSPAVIGRREFLKRLSALKEYSVLESSEFTAIKLARNIFCGLKLIFKLDTLRTKIEKTAGYLDKPYEAAELLREIEEKMKNAENFYDGFRIIENSYRRLKGLKKNPEADPVKVLITGEIYTSIEEEANGRLEERLIRLGCSVKRHLNISWWIRHTLSDIIFPDSVSSIFGKKYGIPCNIGGYGRQTVSKIMNSGSFDGVIKIMPAGCMPEIVAKAFCEGIQDKQDNKILHLIYDEMKADAGYQTRIEAFVDMLERRKHVLAGNRHRFNKYRSGIGG</sequence>
<dbReference type="PANTHER" id="PTHR32329">
    <property type="entry name" value="BIFUNCTIONAL PROTEIN [INCLUDES 2-HYDROXYACYL-COA DEHYDRATASE (N-TER) AND ITS ACTIVATOR DOMAIN (C_TERM)-RELATED"/>
    <property type="match status" value="1"/>
</dbReference>
<evidence type="ECO:0000259" key="1">
    <source>
        <dbReference type="Pfam" id="PF09989"/>
    </source>
</evidence>
<dbReference type="RefSeq" id="WP_187525623.1">
    <property type="nucleotide sequence ID" value="NZ_JACRTA010000003.1"/>
</dbReference>